<evidence type="ECO:0000256" key="1">
    <source>
        <dbReference type="ARBA" id="ARBA00023015"/>
    </source>
</evidence>
<accession>A0ABN6VVH6</accession>
<reference evidence="6 7" key="1">
    <citation type="submission" date="2022-12" db="EMBL/GenBank/DDBJ databases">
        <title>Polyphasic characterization of Geotalea uranireducens NIT-SL11 newly isolated from a complex of sewage sludge and microbially reduced graphene oxide.</title>
        <authorList>
            <person name="Xie L."/>
            <person name="Yoshida N."/>
            <person name="Meng L."/>
        </authorList>
    </citation>
    <scope>NUCLEOTIDE SEQUENCE [LARGE SCALE GENOMIC DNA]</scope>
    <source>
        <strain evidence="6 7">NIT-SL11</strain>
    </source>
</reference>
<dbReference type="SUPFAM" id="SSF48498">
    <property type="entry name" value="Tetracyclin repressor-like, C-terminal domain"/>
    <property type="match status" value="1"/>
</dbReference>
<keyword evidence="1" id="KW-0805">Transcription regulation</keyword>
<evidence type="ECO:0000256" key="4">
    <source>
        <dbReference type="PROSITE-ProRule" id="PRU00335"/>
    </source>
</evidence>
<name>A0ABN6VVH6_9BACT</name>
<dbReference type="PROSITE" id="PS50977">
    <property type="entry name" value="HTH_TETR_2"/>
    <property type="match status" value="1"/>
</dbReference>
<dbReference type="RefSeq" id="WP_282003631.1">
    <property type="nucleotide sequence ID" value="NZ_AP027151.1"/>
</dbReference>
<dbReference type="InterPro" id="IPR050109">
    <property type="entry name" value="HTH-type_TetR-like_transc_reg"/>
</dbReference>
<gene>
    <name evidence="6" type="ORF">GURASL_18340</name>
</gene>
<dbReference type="InterPro" id="IPR009057">
    <property type="entry name" value="Homeodomain-like_sf"/>
</dbReference>
<keyword evidence="2 4" id="KW-0238">DNA-binding</keyword>
<dbReference type="SUPFAM" id="SSF46689">
    <property type="entry name" value="Homeodomain-like"/>
    <property type="match status" value="1"/>
</dbReference>
<organism evidence="6 7">
    <name type="scientific">Geotalea uraniireducens</name>
    <dbReference type="NCBI Taxonomy" id="351604"/>
    <lineage>
        <taxon>Bacteria</taxon>
        <taxon>Pseudomonadati</taxon>
        <taxon>Thermodesulfobacteriota</taxon>
        <taxon>Desulfuromonadia</taxon>
        <taxon>Geobacterales</taxon>
        <taxon>Geobacteraceae</taxon>
        <taxon>Geotalea</taxon>
    </lineage>
</organism>
<proteinExistence type="predicted"/>
<evidence type="ECO:0000256" key="2">
    <source>
        <dbReference type="ARBA" id="ARBA00023125"/>
    </source>
</evidence>
<dbReference type="Gene3D" id="1.10.357.10">
    <property type="entry name" value="Tetracycline Repressor, domain 2"/>
    <property type="match status" value="1"/>
</dbReference>
<dbReference type="PANTHER" id="PTHR30055">
    <property type="entry name" value="HTH-TYPE TRANSCRIPTIONAL REGULATOR RUTR"/>
    <property type="match status" value="1"/>
</dbReference>
<evidence type="ECO:0000259" key="5">
    <source>
        <dbReference type="PROSITE" id="PS50977"/>
    </source>
</evidence>
<protein>
    <recommendedName>
        <fullName evidence="5">HTH tetR-type domain-containing protein</fullName>
    </recommendedName>
</protein>
<sequence>MLQVVAKRKTREEILELSVPLFARYGYDGVAMRDIASTVGVTPAALYYHFPDKENLYLDVVAYAFEERLAVLKKILAGGGSPRQRLEEFITENARVMATDKNFIRLMQWAALDSNEARLQKLSHCVFKDLFIAIYHLASELDDRYDPHLLAISIIGLVYFHFEAGATRHLMPGYLPHQDDPQVVAEHVIQLLHDSISETVTY</sequence>
<dbReference type="PANTHER" id="PTHR30055:SF234">
    <property type="entry name" value="HTH-TYPE TRANSCRIPTIONAL REGULATOR BETI"/>
    <property type="match status" value="1"/>
</dbReference>
<dbReference type="Pfam" id="PF00440">
    <property type="entry name" value="TetR_N"/>
    <property type="match status" value="1"/>
</dbReference>
<evidence type="ECO:0000256" key="3">
    <source>
        <dbReference type="ARBA" id="ARBA00023163"/>
    </source>
</evidence>
<feature type="domain" description="HTH tetR-type" evidence="5">
    <location>
        <begin position="8"/>
        <end position="68"/>
    </location>
</feature>
<evidence type="ECO:0000313" key="7">
    <source>
        <dbReference type="Proteomes" id="UP001317705"/>
    </source>
</evidence>
<dbReference type="InterPro" id="IPR036271">
    <property type="entry name" value="Tet_transcr_reg_TetR-rel_C_sf"/>
</dbReference>
<dbReference type="InterPro" id="IPR001647">
    <property type="entry name" value="HTH_TetR"/>
</dbReference>
<keyword evidence="7" id="KW-1185">Reference proteome</keyword>
<feature type="DNA-binding region" description="H-T-H motif" evidence="4">
    <location>
        <begin position="31"/>
        <end position="50"/>
    </location>
</feature>
<keyword evidence="3" id="KW-0804">Transcription</keyword>
<dbReference type="Proteomes" id="UP001317705">
    <property type="component" value="Chromosome"/>
</dbReference>
<dbReference type="PRINTS" id="PR00455">
    <property type="entry name" value="HTHTETR"/>
</dbReference>
<evidence type="ECO:0000313" key="6">
    <source>
        <dbReference type="EMBL" id="BDV42911.1"/>
    </source>
</evidence>
<dbReference type="EMBL" id="AP027151">
    <property type="protein sequence ID" value="BDV42911.1"/>
    <property type="molecule type" value="Genomic_DNA"/>
</dbReference>